<organism evidence="1 2">
    <name type="scientific">Cylicostephanus goldi</name>
    <name type="common">Nematode worm</name>
    <dbReference type="NCBI Taxonomy" id="71465"/>
    <lineage>
        <taxon>Eukaryota</taxon>
        <taxon>Metazoa</taxon>
        <taxon>Ecdysozoa</taxon>
        <taxon>Nematoda</taxon>
        <taxon>Chromadorea</taxon>
        <taxon>Rhabditida</taxon>
        <taxon>Rhabditina</taxon>
        <taxon>Rhabditomorpha</taxon>
        <taxon>Strongyloidea</taxon>
        <taxon>Strongylidae</taxon>
        <taxon>Cylicostephanus</taxon>
    </lineage>
</organism>
<dbReference type="AlphaFoldDB" id="A0A3P7N414"/>
<protein>
    <submittedName>
        <fullName evidence="1">Uncharacterized protein</fullName>
    </submittedName>
</protein>
<gene>
    <name evidence="1" type="ORF">CGOC_LOCUS12609</name>
</gene>
<reference evidence="1 2" key="1">
    <citation type="submission" date="2018-11" db="EMBL/GenBank/DDBJ databases">
        <authorList>
            <consortium name="Pathogen Informatics"/>
        </authorList>
    </citation>
    <scope>NUCLEOTIDE SEQUENCE [LARGE SCALE GENOMIC DNA]</scope>
</reference>
<dbReference type="Proteomes" id="UP000271889">
    <property type="component" value="Unassembled WGS sequence"/>
</dbReference>
<evidence type="ECO:0000313" key="1">
    <source>
        <dbReference type="EMBL" id="VDN34350.1"/>
    </source>
</evidence>
<accession>A0A3P7N414</accession>
<dbReference type="OrthoDB" id="1028014at2759"/>
<sequence length="87" mass="9226">MRVAAPAMVAAMVASPMEDMVPNPMADMVPSPMGPRLLIPAMEPSLPTQLATVAAMVSPTVHNRMALSHLMDPMEDSPLMEVMALPS</sequence>
<feature type="non-terminal residue" evidence="1">
    <location>
        <position position="87"/>
    </location>
</feature>
<name>A0A3P7N414_CYLGO</name>
<evidence type="ECO:0000313" key="2">
    <source>
        <dbReference type="Proteomes" id="UP000271889"/>
    </source>
</evidence>
<proteinExistence type="predicted"/>
<keyword evidence="2" id="KW-1185">Reference proteome</keyword>
<dbReference type="EMBL" id="UYRV01124396">
    <property type="protein sequence ID" value="VDN34350.1"/>
    <property type="molecule type" value="Genomic_DNA"/>
</dbReference>